<dbReference type="OrthoDB" id="7584869at2"/>
<name>A0A5C7FTW7_9BACT</name>
<keyword evidence="3 6" id="KW-0812">Transmembrane</keyword>
<dbReference type="PROSITE" id="PS50850">
    <property type="entry name" value="MFS"/>
    <property type="match status" value="1"/>
</dbReference>
<dbReference type="InterPro" id="IPR011701">
    <property type="entry name" value="MFS"/>
</dbReference>
<evidence type="ECO:0000256" key="5">
    <source>
        <dbReference type="ARBA" id="ARBA00023136"/>
    </source>
</evidence>
<dbReference type="GO" id="GO:0016020">
    <property type="term" value="C:membrane"/>
    <property type="evidence" value="ECO:0007669"/>
    <property type="project" value="UniProtKB-SubCell"/>
</dbReference>
<feature type="transmembrane region" description="Helical" evidence="6">
    <location>
        <begin position="268"/>
        <end position="291"/>
    </location>
</feature>
<keyword evidence="2" id="KW-0813">Transport</keyword>
<feature type="transmembrane region" description="Helical" evidence="6">
    <location>
        <begin position="61"/>
        <end position="80"/>
    </location>
</feature>
<feature type="transmembrane region" description="Helical" evidence="6">
    <location>
        <begin position="392"/>
        <end position="411"/>
    </location>
</feature>
<evidence type="ECO:0000256" key="4">
    <source>
        <dbReference type="ARBA" id="ARBA00022989"/>
    </source>
</evidence>
<evidence type="ECO:0000313" key="9">
    <source>
        <dbReference type="Proteomes" id="UP000321907"/>
    </source>
</evidence>
<feature type="transmembrane region" description="Helical" evidence="6">
    <location>
        <begin position="132"/>
        <end position="150"/>
    </location>
</feature>
<feature type="transmembrane region" description="Helical" evidence="6">
    <location>
        <begin position="328"/>
        <end position="349"/>
    </location>
</feature>
<comment type="subcellular location">
    <subcellularLocation>
        <location evidence="1">Membrane</location>
        <topology evidence="1">Multi-pass membrane protein</topology>
    </subcellularLocation>
</comment>
<dbReference type="EMBL" id="VOXD01000002">
    <property type="protein sequence ID" value="TXF91561.1"/>
    <property type="molecule type" value="Genomic_DNA"/>
</dbReference>
<organism evidence="8 9">
    <name type="scientific">Neolewinella aurantiaca</name>
    <dbReference type="NCBI Taxonomy" id="2602767"/>
    <lineage>
        <taxon>Bacteria</taxon>
        <taxon>Pseudomonadati</taxon>
        <taxon>Bacteroidota</taxon>
        <taxon>Saprospiria</taxon>
        <taxon>Saprospirales</taxon>
        <taxon>Lewinellaceae</taxon>
        <taxon>Neolewinella</taxon>
    </lineage>
</organism>
<evidence type="ECO:0000256" key="3">
    <source>
        <dbReference type="ARBA" id="ARBA00022692"/>
    </source>
</evidence>
<evidence type="ECO:0000313" key="8">
    <source>
        <dbReference type="EMBL" id="TXF91561.1"/>
    </source>
</evidence>
<evidence type="ECO:0000256" key="6">
    <source>
        <dbReference type="SAM" id="Phobius"/>
    </source>
</evidence>
<evidence type="ECO:0000259" key="7">
    <source>
        <dbReference type="PROSITE" id="PS50850"/>
    </source>
</evidence>
<dbReference type="PANTHER" id="PTHR19432">
    <property type="entry name" value="SUGAR TRANSPORTER"/>
    <property type="match status" value="1"/>
</dbReference>
<keyword evidence="9" id="KW-1185">Reference proteome</keyword>
<proteinExistence type="predicted"/>
<dbReference type="Pfam" id="PF07690">
    <property type="entry name" value="MFS_1"/>
    <property type="match status" value="1"/>
</dbReference>
<dbReference type="InterPro" id="IPR036259">
    <property type="entry name" value="MFS_trans_sf"/>
</dbReference>
<dbReference type="AlphaFoldDB" id="A0A5C7FTW7"/>
<evidence type="ECO:0000256" key="2">
    <source>
        <dbReference type="ARBA" id="ARBA00022448"/>
    </source>
</evidence>
<feature type="transmembrane region" description="Helical" evidence="6">
    <location>
        <begin position="156"/>
        <end position="177"/>
    </location>
</feature>
<feature type="transmembrane region" description="Helical" evidence="6">
    <location>
        <begin position="92"/>
        <end position="111"/>
    </location>
</feature>
<dbReference type="InterPro" id="IPR020846">
    <property type="entry name" value="MFS_dom"/>
</dbReference>
<keyword evidence="5 6" id="KW-0472">Membrane</keyword>
<dbReference type="PANTHER" id="PTHR19432:SF35">
    <property type="entry name" value="SOLUTE CARRIER FAMILY 45 MEMBER 3 ISOFORM X1"/>
    <property type="match status" value="1"/>
</dbReference>
<gene>
    <name evidence="8" type="ORF">FUA23_01780</name>
</gene>
<feature type="transmembrane region" description="Helical" evidence="6">
    <location>
        <begin position="303"/>
        <end position="322"/>
    </location>
</feature>
<keyword evidence="4 6" id="KW-1133">Transmembrane helix</keyword>
<feature type="transmembrane region" description="Helical" evidence="6">
    <location>
        <begin position="31"/>
        <end position="49"/>
    </location>
</feature>
<evidence type="ECO:0000256" key="1">
    <source>
        <dbReference type="ARBA" id="ARBA00004141"/>
    </source>
</evidence>
<reference evidence="8 9" key="1">
    <citation type="submission" date="2019-08" db="EMBL/GenBank/DDBJ databases">
        <title>Lewinella sp. strain SSH13 Genome sequencing and assembly.</title>
        <authorList>
            <person name="Kim I."/>
        </authorList>
    </citation>
    <scope>NUCLEOTIDE SEQUENCE [LARGE SCALE GENOMIC DNA]</scope>
    <source>
        <strain evidence="8 9">SSH13</strain>
    </source>
</reference>
<dbReference type="GO" id="GO:0008506">
    <property type="term" value="F:sucrose:proton symporter activity"/>
    <property type="evidence" value="ECO:0007669"/>
    <property type="project" value="TreeGrafter"/>
</dbReference>
<feature type="transmembrane region" description="Helical" evidence="6">
    <location>
        <begin position="361"/>
        <end position="380"/>
    </location>
</feature>
<feature type="domain" description="Major facilitator superfamily (MFS) profile" evidence="7">
    <location>
        <begin position="221"/>
        <end position="421"/>
    </location>
</feature>
<dbReference type="Gene3D" id="1.20.1250.20">
    <property type="entry name" value="MFS general substrate transporter like domains"/>
    <property type="match status" value="2"/>
</dbReference>
<feature type="transmembrane region" description="Helical" evidence="6">
    <location>
        <begin position="226"/>
        <end position="248"/>
    </location>
</feature>
<comment type="caution">
    <text evidence="8">The sequence shown here is derived from an EMBL/GenBank/DDBJ whole genome shotgun (WGS) entry which is preliminary data.</text>
</comment>
<dbReference type="SUPFAM" id="SSF103473">
    <property type="entry name" value="MFS general substrate transporter"/>
    <property type="match status" value="1"/>
</dbReference>
<accession>A0A5C7FTW7</accession>
<dbReference type="RefSeq" id="WP_147929100.1">
    <property type="nucleotide sequence ID" value="NZ_VOXD01000002.1"/>
</dbReference>
<sequence>MGFALCVQIAALSWILNTRYGLNLEEIGYVWLAGPVAGILGQVIIGAISDNVWFMGGRRRPFIVIGGIIAALMILALPNLGVIGTALGVESIIGIAIAVALTLDLAINISFNPARSIIADVTPAGDARTKGYTWMQTISGFFGVLAYLIGAFVSNYFLIYTGAVIVFLFSVFPAFFISEPRKLDGEDLKDGVASAADVGVDVIDAHVTDNAVPIGGTNWPAFLKICLAHAFTWVGVQTMFIYTFGYIKEVIMGYDSNATLTDIQNNDIGFTIGVAFAILNTVGFLLPALVLEPIAEKIGRVKTHTLAIAVSAVGYLLIVYLGQTVTSFFVLMAVVGVGWAAIVSLPFAIMSEVVDQRRMGLMMGLFNLSVVLPQIIASNLGGYIEHASDKSLIFWIAAGTLGVSAVLWLLVKETESTELAG</sequence>
<dbReference type="Proteomes" id="UP000321907">
    <property type="component" value="Unassembled WGS sequence"/>
</dbReference>
<protein>
    <submittedName>
        <fullName evidence="8">SLC45 family MFS transporter</fullName>
    </submittedName>
</protein>